<dbReference type="SUPFAM" id="SSF52499">
    <property type="entry name" value="Isochorismatase-like hydrolases"/>
    <property type="match status" value="1"/>
</dbReference>
<protein>
    <submittedName>
        <fullName evidence="3">Cysteine hydrolase</fullName>
    </submittedName>
</protein>
<dbReference type="Proteomes" id="UP000228945">
    <property type="component" value="Chromosome"/>
</dbReference>
<dbReference type="InterPro" id="IPR036380">
    <property type="entry name" value="Isochorismatase-like_sf"/>
</dbReference>
<dbReference type="KEGG" id="cmb:CSW64_04040"/>
<evidence type="ECO:0000259" key="2">
    <source>
        <dbReference type="Pfam" id="PF00857"/>
    </source>
</evidence>
<dbReference type="CDD" id="cd01014">
    <property type="entry name" value="nicotinamidase_related"/>
    <property type="match status" value="1"/>
</dbReference>
<keyword evidence="1 3" id="KW-0378">Hydrolase</keyword>
<dbReference type="OrthoDB" id="9794942at2"/>
<dbReference type="InterPro" id="IPR000868">
    <property type="entry name" value="Isochorismatase-like_dom"/>
</dbReference>
<feature type="domain" description="Isochorismatase-like" evidence="2">
    <location>
        <begin position="2"/>
        <end position="153"/>
    </location>
</feature>
<dbReference type="AlphaFoldDB" id="A0A2D2B3R0"/>
<name>A0A2D2B3R0_9CAUL</name>
<evidence type="ECO:0000313" key="3">
    <source>
        <dbReference type="EMBL" id="ATQ44868.1"/>
    </source>
</evidence>
<proteinExistence type="predicted"/>
<gene>
    <name evidence="3" type="ORF">CSW64_04040</name>
</gene>
<evidence type="ECO:0000313" key="4">
    <source>
        <dbReference type="Proteomes" id="UP000228945"/>
    </source>
</evidence>
<dbReference type="Pfam" id="PF00857">
    <property type="entry name" value="Isochorismatase"/>
    <property type="match status" value="1"/>
</dbReference>
<reference evidence="3 4" key="1">
    <citation type="submission" date="2017-10" db="EMBL/GenBank/DDBJ databases">
        <title>Genome sequence of Caulobacter mirabilis FWC38.</title>
        <authorList>
            <person name="Fiebig A."/>
            <person name="Crosson S."/>
        </authorList>
    </citation>
    <scope>NUCLEOTIDE SEQUENCE [LARGE SCALE GENOMIC DNA]</scope>
    <source>
        <strain evidence="3 4">FWC 38</strain>
    </source>
</reference>
<keyword evidence="4" id="KW-1185">Reference proteome</keyword>
<organism evidence="3 4">
    <name type="scientific">Caulobacter mirabilis</name>
    <dbReference type="NCBI Taxonomy" id="69666"/>
    <lineage>
        <taxon>Bacteria</taxon>
        <taxon>Pseudomonadati</taxon>
        <taxon>Pseudomonadota</taxon>
        <taxon>Alphaproteobacteria</taxon>
        <taxon>Caulobacterales</taxon>
        <taxon>Caulobacteraceae</taxon>
        <taxon>Caulobacter</taxon>
    </lineage>
</organism>
<sequence>MLLIDLQQAIDDPRWARDGPRNNPGAETNVAALLARWRALGRAVIHVRHDSTEPGSTYRPGQPGHAFKPEAAPLPGEPVVGKRVNSAFVDTGLEERLRTMGVSTLTVAGVITNNSVETTVRHAANLGFEVSLVEDACFTFARRDHRGLLRSAQEVHDMSLANIEGEYARVVVTADLLEGKG</sequence>
<accession>A0A2D2B3R0</accession>
<dbReference type="PANTHER" id="PTHR43540">
    <property type="entry name" value="PEROXYUREIDOACRYLATE/UREIDOACRYLATE AMIDOHYDROLASE-RELATED"/>
    <property type="match status" value="1"/>
</dbReference>
<dbReference type="Gene3D" id="3.40.50.850">
    <property type="entry name" value="Isochorismatase-like"/>
    <property type="match status" value="1"/>
</dbReference>
<evidence type="ECO:0000256" key="1">
    <source>
        <dbReference type="ARBA" id="ARBA00022801"/>
    </source>
</evidence>
<dbReference type="GO" id="GO:0016787">
    <property type="term" value="F:hydrolase activity"/>
    <property type="evidence" value="ECO:0007669"/>
    <property type="project" value="UniProtKB-KW"/>
</dbReference>
<dbReference type="EMBL" id="CP024201">
    <property type="protein sequence ID" value="ATQ44868.1"/>
    <property type="molecule type" value="Genomic_DNA"/>
</dbReference>
<dbReference type="PANTHER" id="PTHR43540:SF1">
    <property type="entry name" value="ISOCHORISMATASE HYDROLASE"/>
    <property type="match status" value="1"/>
</dbReference>
<dbReference type="InterPro" id="IPR050272">
    <property type="entry name" value="Isochorismatase-like_hydrls"/>
</dbReference>